<keyword evidence="1" id="KW-1133">Transmembrane helix</keyword>
<dbReference type="Proteomes" id="UP001163046">
    <property type="component" value="Unassembled WGS sequence"/>
</dbReference>
<evidence type="ECO:0000259" key="2">
    <source>
        <dbReference type="Pfam" id="PF04991"/>
    </source>
</evidence>
<sequence>MLCCNLSRRRRTKLARKLLTVSLIVLLVVLVALHLIILPRASGGYDDECYLSDEKRRTLRIMAQNISRVFDKFGVQYWLDYGTLLGAYRTGDIMPHDHDADISFILSTESLDAYWELSKLGIKANGMVAVFGDVNVDFMRWIPANKTTRGRTEVMLYKYYPASSRDNFIVKYHHTLETFPQSWVVPSARINFHGVDVSFPNSPELLLAFRYPYTFGTFGFQFPYKWKCWVPCWLRESNGCRH</sequence>
<evidence type="ECO:0000256" key="1">
    <source>
        <dbReference type="SAM" id="Phobius"/>
    </source>
</evidence>
<feature type="domain" description="LicD/FKTN/FKRP nucleotidyltransferase" evidence="2">
    <location>
        <begin position="74"/>
        <end position="103"/>
    </location>
</feature>
<name>A0A9W9ZKB0_9CNID</name>
<feature type="transmembrane region" description="Helical" evidence="1">
    <location>
        <begin position="18"/>
        <end position="37"/>
    </location>
</feature>
<dbReference type="OrthoDB" id="444255at2759"/>
<evidence type="ECO:0000313" key="4">
    <source>
        <dbReference type="Proteomes" id="UP001163046"/>
    </source>
</evidence>
<dbReference type="GO" id="GO:0009100">
    <property type="term" value="P:glycoprotein metabolic process"/>
    <property type="evidence" value="ECO:0007669"/>
    <property type="project" value="UniProtKB-ARBA"/>
</dbReference>
<dbReference type="PANTHER" id="PTHR13627:SF35">
    <property type="entry name" value="LICD FAMILY PROTEIN"/>
    <property type="match status" value="1"/>
</dbReference>
<dbReference type="InterPro" id="IPR052613">
    <property type="entry name" value="LicD_transferase"/>
</dbReference>
<dbReference type="EMBL" id="MU825911">
    <property type="protein sequence ID" value="KAJ7382915.1"/>
    <property type="molecule type" value="Genomic_DNA"/>
</dbReference>
<comment type="caution">
    <text evidence="3">The sequence shown here is derived from an EMBL/GenBank/DDBJ whole genome shotgun (WGS) entry which is preliminary data.</text>
</comment>
<keyword evidence="1" id="KW-0812">Transmembrane</keyword>
<gene>
    <name evidence="3" type="ORF">OS493_031975</name>
</gene>
<organism evidence="3 4">
    <name type="scientific">Desmophyllum pertusum</name>
    <dbReference type="NCBI Taxonomy" id="174260"/>
    <lineage>
        <taxon>Eukaryota</taxon>
        <taxon>Metazoa</taxon>
        <taxon>Cnidaria</taxon>
        <taxon>Anthozoa</taxon>
        <taxon>Hexacorallia</taxon>
        <taxon>Scleractinia</taxon>
        <taxon>Caryophylliina</taxon>
        <taxon>Caryophylliidae</taxon>
        <taxon>Desmophyllum</taxon>
    </lineage>
</organism>
<reference evidence="3" key="1">
    <citation type="submission" date="2023-01" db="EMBL/GenBank/DDBJ databases">
        <title>Genome assembly of the deep-sea coral Lophelia pertusa.</title>
        <authorList>
            <person name="Herrera S."/>
            <person name="Cordes E."/>
        </authorList>
    </citation>
    <scope>NUCLEOTIDE SEQUENCE</scope>
    <source>
        <strain evidence="3">USNM1676648</strain>
        <tissue evidence="3">Polyp</tissue>
    </source>
</reference>
<keyword evidence="4" id="KW-1185">Reference proteome</keyword>
<dbReference type="InterPro" id="IPR007074">
    <property type="entry name" value="LicD/FKTN/FKRP_NTP_transf"/>
</dbReference>
<keyword evidence="1" id="KW-0472">Membrane</keyword>
<dbReference type="Pfam" id="PF04991">
    <property type="entry name" value="LicD"/>
    <property type="match status" value="1"/>
</dbReference>
<accession>A0A9W9ZKB0</accession>
<dbReference type="AlphaFoldDB" id="A0A9W9ZKB0"/>
<proteinExistence type="predicted"/>
<dbReference type="PANTHER" id="PTHR13627">
    <property type="entry name" value="FUKUTIN RELATED PROTEIN"/>
    <property type="match status" value="1"/>
</dbReference>
<evidence type="ECO:0000313" key="3">
    <source>
        <dbReference type="EMBL" id="KAJ7382915.1"/>
    </source>
</evidence>
<protein>
    <recommendedName>
        <fullName evidence="2">LicD/FKTN/FKRP nucleotidyltransferase domain-containing protein</fullName>
    </recommendedName>
</protein>